<dbReference type="AlphaFoldDB" id="A0AAU7F3F7"/>
<name>A0AAU7F3F7_9PSED</name>
<gene>
    <name evidence="1" type="ORF">ABHN08_10855</name>
</gene>
<protein>
    <submittedName>
        <fullName evidence="1">Uncharacterized protein</fullName>
    </submittedName>
</protein>
<dbReference type="EMBL" id="CP157354">
    <property type="protein sequence ID" value="XBL98428.1"/>
    <property type="molecule type" value="Genomic_DNA"/>
</dbReference>
<organism evidence="1">
    <name type="scientific">Pseudomonas iranensis</name>
    <dbReference type="NCBI Taxonomy" id="2745503"/>
    <lineage>
        <taxon>Bacteria</taxon>
        <taxon>Pseudomonadati</taxon>
        <taxon>Pseudomonadota</taxon>
        <taxon>Gammaproteobacteria</taxon>
        <taxon>Pseudomonadales</taxon>
        <taxon>Pseudomonadaceae</taxon>
        <taxon>Pseudomonas</taxon>
    </lineage>
</organism>
<accession>A0AAU7F3F7</accession>
<reference evidence="1" key="1">
    <citation type="submission" date="2024-05" db="EMBL/GenBank/DDBJ databases">
        <title>Draft genome sequence of Pseudomonas iranensis M7D1.</title>
        <authorList>
            <person name="Miller S.L."/>
            <person name="Nsubuga A."/>
            <person name="Lu N."/>
            <person name="King J."/>
            <person name="Shears P."/>
            <person name="Lawson P.A."/>
        </authorList>
    </citation>
    <scope>NUCLEOTIDE SEQUENCE</scope>
    <source>
        <strain evidence="1">M7D1</strain>
    </source>
</reference>
<sequence>MNGFLTLEAFPHSTLIKDGQDVAREGREAVEWLRSLGISTPADRYHGYVRTIENFGKIQGDRSALLKGFDAFVNANAELFELNRVYKALMQVDSQSYLDTLKRISQGQPFRHVAENDPGRDYLFEMSIASRLLNAGHEVDLNQIADIVAQVNGRKVYIEAKRIKSAAKLASRVSEANKQLKKRLAQDSSSTSRGIVAVNITDVVSPECETVILPDQNMLREQHSRVFNGFIADNPELFHKGEQSKCLGAFIESSWQGMISDEDPKLFFCRGATFKLYRVTQSEKDYVRSFIPNLANQFG</sequence>
<evidence type="ECO:0000313" key="1">
    <source>
        <dbReference type="EMBL" id="XBL98428.1"/>
    </source>
</evidence>
<proteinExistence type="predicted"/>